<dbReference type="AlphaFoldDB" id="A0A9P8TPG1"/>
<evidence type="ECO:0000313" key="2">
    <source>
        <dbReference type="Proteomes" id="UP000774326"/>
    </source>
</evidence>
<name>A0A9P8TPG1_WICPI</name>
<comment type="caution">
    <text evidence="1">The sequence shown here is derived from an EMBL/GenBank/DDBJ whole genome shotgun (WGS) entry which is preliminary data.</text>
</comment>
<protein>
    <submittedName>
        <fullName evidence="1">Uncharacterized protein</fullName>
    </submittedName>
</protein>
<gene>
    <name evidence="1" type="ORF">WICPIJ_002829</name>
</gene>
<accession>A0A9P8TPG1</accession>
<proteinExistence type="predicted"/>
<sequence>MFHVRTCQVVPFGSPGRDTSHFLDLGQKPESVLNIDLTNSVHCFPFDQLIPFVTTLDSGSRTTHSLTDNRPVNGEVLDV</sequence>
<reference evidence="1" key="1">
    <citation type="journal article" date="2021" name="Open Biol.">
        <title>Shared evolutionary footprints suggest mitochondrial oxidative damage underlies multiple complex I losses in fungi.</title>
        <authorList>
            <person name="Schikora-Tamarit M.A."/>
            <person name="Marcet-Houben M."/>
            <person name="Nosek J."/>
            <person name="Gabaldon T."/>
        </authorList>
    </citation>
    <scope>NUCLEOTIDE SEQUENCE</scope>
    <source>
        <strain evidence="1">CBS2887</strain>
    </source>
</reference>
<keyword evidence="2" id="KW-1185">Reference proteome</keyword>
<evidence type="ECO:0000313" key="1">
    <source>
        <dbReference type="EMBL" id="KAH3686195.1"/>
    </source>
</evidence>
<dbReference type="Proteomes" id="UP000774326">
    <property type="component" value="Unassembled WGS sequence"/>
</dbReference>
<reference evidence="1" key="2">
    <citation type="submission" date="2021-01" db="EMBL/GenBank/DDBJ databases">
        <authorList>
            <person name="Schikora-Tamarit M.A."/>
        </authorList>
    </citation>
    <scope>NUCLEOTIDE SEQUENCE</scope>
    <source>
        <strain evidence="1">CBS2887</strain>
    </source>
</reference>
<dbReference type="EMBL" id="JAEUBG010001567">
    <property type="protein sequence ID" value="KAH3686195.1"/>
    <property type="molecule type" value="Genomic_DNA"/>
</dbReference>
<organism evidence="1 2">
    <name type="scientific">Wickerhamomyces pijperi</name>
    <name type="common">Yeast</name>
    <name type="synonym">Pichia pijperi</name>
    <dbReference type="NCBI Taxonomy" id="599730"/>
    <lineage>
        <taxon>Eukaryota</taxon>
        <taxon>Fungi</taxon>
        <taxon>Dikarya</taxon>
        <taxon>Ascomycota</taxon>
        <taxon>Saccharomycotina</taxon>
        <taxon>Saccharomycetes</taxon>
        <taxon>Phaffomycetales</taxon>
        <taxon>Wickerhamomycetaceae</taxon>
        <taxon>Wickerhamomyces</taxon>
    </lineage>
</organism>